<dbReference type="PANTHER" id="PTHR24058:SF103">
    <property type="entry name" value="SERINE_THREONINE-PROTEIN KINASE PRP4 HOMOLOG"/>
    <property type="match status" value="1"/>
</dbReference>
<dbReference type="SMART" id="SM00220">
    <property type="entry name" value="S_TKc"/>
    <property type="match status" value="1"/>
</dbReference>
<dbReference type="EMBL" id="JAVYJV010000009">
    <property type="protein sequence ID" value="KAK4363736.1"/>
    <property type="molecule type" value="Genomic_DNA"/>
</dbReference>
<dbReference type="PROSITE" id="PS00108">
    <property type="entry name" value="PROTEIN_KINASE_ST"/>
    <property type="match status" value="1"/>
</dbReference>
<dbReference type="GO" id="GO:0004674">
    <property type="term" value="F:protein serine/threonine kinase activity"/>
    <property type="evidence" value="ECO:0007669"/>
    <property type="project" value="UniProtKB-KW"/>
</dbReference>
<evidence type="ECO:0000256" key="3">
    <source>
        <dbReference type="ARBA" id="ARBA00022741"/>
    </source>
</evidence>
<name>A0AAE1S5A5_9SOLA</name>
<proteinExistence type="predicted"/>
<dbReference type="InterPro" id="IPR050494">
    <property type="entry name" value="Ser_Thr_dual-spec_kinase"/>
</dbReference>
<dbReference type="Proteomes" id="UP001291623">
    <property type="component" value="Unassembled WGS sequence"/>
</dbReference>
<accession>A0AAE1S5A5</accession>
<sequence>MQQQWVQNSSSQIVLTDVHVDEPTFSAGKLQGSHNADEKASPEFPTEELAEDLDKQIEYLQQHQQEYNDRIKQQSDERPADMFCDDMFEESPAGIMKGKGDDLPIERSYLHDNWNDPVGYNNYRFGEILDGRYEILAAHRKGVFSTVVRAKDFKARPGDPKEVEIKIIRNNETTNKAGEEELDILEKLVGADPEDKRHCVRLISNFSFSHLTGWRGAFSHLTEYRNHCCLVFESLHMNLSIDVVRLYAKQLFSALKHLRSLGVLHCDIKPDNILVDEAKQKLKLCDFGSAMFVDKDEIITPYLVSRFYHAPEIILGLPYDHPIDIWSVGCCLFELYAGKVLFLGCSNNEMLRLYMELKGPFPKKMLRKGKFTYQHFDQDLNFLATEEDPVTHQARITKLIVNNIKAKDFSAFEDSSTMASDSCHCHLSRNETGDEVEDGEIIDDDFDMELYYNSRERKSRMANASYTD</sequence>
<dbReference type="InterPro" id="IPR000719">
    <property type="entry name" value="Prot_kinase_dom"/>
</dbReference>
<keyword evidence="2" id="KW-0808">Transferase</keyword>
<evidence type="ECO:0000313" key="9">
    <source>
        <dbReference type="Proteomes" id="UP001291623"/>
    </source>
</evidence>
<dbReference type="GO" id="GO:0005524">
    <property type="term" value="F:ATP binding"/>
    <property type="evidence" value="ECO:0007669"/>
    <property type="project" value="UniProtKB-KW"/>
</dbReference>
<evidence type="ECO:0000259" key="7">
    <source>
        <dbReference type="PROSITE" id="PS50011"/>
    </source>
</evidence>
<keyword evidence="4" id="KW-0418">Kinase</keyword>
<organism evidence="8 9">
    <name type="scientific">Anisodus tanguticus</name>
    <dbReference type="NCBI Taxonomy" id="243964"/>
    <lineage>
        <taxon>Eukaryota</taxon>
        <taxon>Viridiplantae</taxon>
        <taxon>Streptophyta</taxon>
        <taxon>Embryophyta</taxon>
        <taxon>Tracheophyta</taxon>
        <taxon>Spermatophyta</taxon>
        <taxon>Magnoliopsida</taxon>
        <taxon>eudicotyledons</taxon>
        <taxon>Gunneridae</taxon>
        <taxon>Pentapetalae</taxon>
        <taxon>asterids</taxon>
        <taxon>lamiids</taxon>
        <taxon>Solanales</taxon>
        <taxon>Solanaceae</taxon>
        <taxon>Solanoideae</taxon>
        <taxon>Hyoscyameae</taxon>
        <taxon>Anisodus</taxon>
    </lineage>
</organism>
<dbReference type="InterPro" id="IPR011009">
    <property type="entry name" value="Kinase-like_dom_sf"/>
</dbReference>
<keyword evidence="3" id="KW-0547">Nucleotide-binding</keyword>
<evidence type="ECO:0000313" key="8">
    <source>
        <dbReference type="EMBL" id="KAK4363736.1"/>
    </source>
</evidence>
<reference evidence="8" key="1">
    <citation type="submission" date="2023-12" db="EMBL/GenBank/DDBJ databases">
        <title>Genome assembly of Anisodus tanguticus.</title>
        <authorList>
            <person name="Wang Y.-J."/>
        </authorList>
    </citation>
    <scope>NUCLEOTIDE SEQUENCE</scope>
    <source>
        <strain evidence="8">KB-2021</strain>
        <tissue evidence="8">Leaf</tissue>
    </source>
</reference>
<feature type="region of interest" description="Disordered" evidence="6">
    <location>
        <begin position="25"/>
        <end position="48"/>
    </location>
</feature>
<protein>
    <recommendedName>
        <fullName evidence="7">Protein kinase domain-containing protein</fullName>
    </recommendedName>
</protein>
<evidence type="ECO:0000256" key="1">
    <source>
        <dbReference type="ARBA" id="ARBA00022527"/>
    </source>
</evidence>
<dbReference type="PANTHER" id="PTHR24058">
    <property type="entry name" value="DUAL SPECIFICITY PROTEIN KINASE"/>
    <property type="match status" value="1"/>
</dbReference>
<evidence type="ECO:0000256" key="4">
    <source>
        <dbReference type="ARBA" id="ARBA00022777"/>
    </source>
</evidence>
<dbReference type="InterPro" id="IPR008271">
    <property type="entry name" value="Ser/Thr_kinase_AS"/>
</dbReference>
<keyword evidence="1" id="KW-0723">Serine/threonine-protein kinase</keyword>
<dbReference type="Pfam" id="PF00069">
    <property type="entry name" value="Pkinase"/>
    <property type="match status" value="1"/>
</dbReference>
<dbReference type="SUPFAM" id="SSF56112">
    <property type="entry name" value="Protein kinase-like (PK-like)"/>
    <property type="match status" value="1"/>
</dbReference>
<dbReference type="PROSITE" id="PS50011">
    <property type="entry name" value="PROTEIN_KINASE_DOM"/>
    <property type="match status" value="1"/>
</dbReference>
<keyword evidence="5" id="KW-0067">ATP-binding</keyword>
<evidence type="ECO:0000256" key="6">
    <source>
        <dbReference type="SAM" id="MobiDB-lite"/>
    </source>
</evidence>
<gene>
    <name evidence="8" type="ORF">RND71_018977</name>
</gene>
<keyword evidence="9" id="KW-1185">Reference proteome</keyword>
<evidence type="ECO:0000256" key="2">
    <source>
        <dbReference type="ARBA" id="ARBA00022679"/>
    </source>
</evidence>
<dbReference type="AlphaFoldDB" id="A0AAE1S5A5"/>
<feature type="domain" description="Protein kinase" evidence="7">
    <location>
        <begin position="133"/>
        <end position="410"/>
    </location>
</feature>
<dbReference type="Gene3D" id="1.10.510.10">
    <property type="entry name" value="Transferase(Phosphotransferase) domain 1"/>
    <property type="match status" value="1"/>
</dbReference>
<dbReference type="Gene3D" id="3.30.200.20">
    <property type="entry name" value="Phosphorylase Kinase, domain 1"/>
    <property type="match status" value="1"/>
</dbReference>
<comment type="caution">
    <text evidence="8">The sequence shown here is derived from an EMBL/GenBank/DDBJ whole genome shotgun (WGS) entry which is preliminary data.</text>
</comment>
<evidence type="ECO:0000256" key="5">
    <source>
        <dbReference type="ARBA" id="ARBA00022840"/>
    </source>
</evidence>